<reference evidence="2 3" key="1">
    <citation type="submission" date="2013-07" db="EMBL/GenBank/DDBJ databases">
        <authorList>
            <consortium name="DOE Joint Genome Institute"/>
            <person name="Reeve W."/>
            <person name="Huntemann M."/>
            <person name="Han J."/>
            <person name="Chen A."/>
            <person name="Kyrpides N."/>
            <person name="Mavromatis K."/>
            <person name="Markowitz V."/>
            <person name="Palaniappan K."/>
            <person name="Ivanova N."/>
            <person name="Schaumberg A."/>
            <person name="Pati A."/>
            <person name="Liolios K."/>
            <person name="Nordberg H.P."/>
            <person name="Cantor M.N."/>
            <person name="Hua S.X."/>
            <person name="Woyke T."/>
        </authorList>
    </citation>
    <scope>NUCLEOTIDE SEQUENCE [LARGE SCALE GENOMIC DNA]</scope>
    <source>
        <strain evidence="2 3">DSM 43889</strain>
    </source>
</reference>
<feature type="compositionally biased region" description="Basic and acidic residues" evidence="1">
    <location>
        <begin position="216"/>
        <end position="234"/>
    </location>
</feature>
<evidence type="ECO:0000313" key="2">
    <source>
        <dbReference type="EMBL" id="MCP2332736.1"/>
    </source>
</evidence>
<keyword evidence="3" id="KW-1185">Reference proteome</keyword>
<feature type="compositionally biased region" description="Low complexity" evidence="1">
    <location>
        <begin position="270"/>
        <end position="279"/>
    </location>
</feature>
<proteinExistence type="predicted"/>
<comment type="caution">
    <text evidence="2">The sequence shown here is derived from an EMBL/GenBank/DDBJ whole genome shotgun (WGS) entry which is preliminary data.</text>
</comment>
<feature type="compositionally biased region" description="Basic residues" evidence="1">
    <location>
        <begin position="280"/>
        <end position="290"/>
    </location>
</feature>
<feature type="region of interest" description="Disordered" evidence="1">
    <location>
        <begin position="199"/>
        <end position="483"/>
    </location>
</feature>
<name>A0ABT1JJP0_ACTCY</name>
<feature type="compositionally biased region" description="Low complexity" evidence="1">
    <location>
        <begin position="412"/>
        <end position="425"/>
    </location>
</feature>
<feature type="compositionally biased region" description="Basic residues" evidence="1">
    <location>
        <begin position="396"/>
        <end position="411"/>
    </location>
</feature>
<dbReference type="EMBL" id="AUBJ02000001">
    <property type="protein sequence ID" value="MCP2332736.1"/>
    <property type="molecule type" value="Genomic_DNA"/>
</dbReference>
<reference evidence="2 3" key="2">
    <citation type="submission" date="2022-06" db="EMBL/GenBank/DDBJ databases">
        <title>Genomic Encyclopedia of Type Strains, Phase I: the one thousand microbial genomes (KMG-I) project.</title>
        <authorList>
            <person name="Kyrpides N."/>
        </authorList>
    </citation>
    <scope>NUCLEOTIDE SEQUENCE [LARGE SCALE GENOMIC DNA]</scope>
    <source>
        <strain evidence="2 3">DSM 43889</strain>
    </source>
</reference>
<evidence type="ECO:0000256" key="1">
    <source>
        <dbReference type="SAM" id="MobiDB-lite"/>
    </source>
</evidence>
<dbReference type="Proteomes" id="UP000791080">
    <property type="component" value="Unassembled WGS sequence"/>
</dbReference>
<feature type="compositionally biased region" description="Pro residues" evidence="1">
    <location>
        <begin position="451"/>
        <end position="465"/>
    </location>
</feature>
<feature type="compositionally biased region" description="Low complexity" evidence="1">
    <location>
        <begin position="308"/>
        <end position="317"/>
    </location>
</feature>
<accession>A0ABT1JJP0</accession>
<feature type="compositionally biased region" description="Pro residues" evidence="1">
    <location>
        <begin position="241"/>
        <end position="250"/>
    </location>
</feature>
<sequence length="483" mass="51717">MAEATRNGDDQDRRVPTRLHDLLLGLAGRIDDESLTDAREFLALAEPDQAAELVVGALVAGDVALPAATRAELADLLVEVRSDAALADRVRELGDEGVGAHRFVQDNAPERGVGQAVAGLGRRLSAVSSLRCAWRVTPAGAAPMGTPQRVVVVESTDAAVAPATAFQVARALDAADLPATVEVLLPGRPVPEYQRAASDAGVLVDLNGHARPGPDGGREPERGAGPGPDRERPRRSARPAAPAPPPTRSRPPPRRTPVVDGDRTPRRRLLLAGRTTRASRVSHHGRRRPLPRPGLRDAARTPRRPARTSRSPSPWARWSRRTVARPAHPEGVATRPPRSPRRHRNCPTRTFRERRTPRNGPPRGSPRTSGCSDRPGTAPGERRPAAGEVAPGTRPPTRRAPRPRTRGRRPRSSPLAAPSGRAGPRPGRRTSARSAPIPTQPPTTGRRRPRLPCPAASPAPPPVRRPPTGRCRARNGLRGTRAS</sequence>
<organism evidence="2 3">
    <name type="scientific">Actinoalloteichus caeruleus DSM 43889</name>
    <dbReference type="NCBI Taxonomy" id="1120930"/>
    <lineage>
        <taxon>Bacteria</taxon>
        <taxon>Bacillati</taxon>
        <taxon>Actinomycetota</taxon>
        <taxon>Actinomycetes</taxon>
        <taxon>Pseudonocardiales</taxon>
        <taxon>Pseudonocardiaceae</taxon>
        <taxon>Actinoalloteichus</taxon>
        <taxon>Actinoalloteichus cyanogriseus</taxon>
    </lineage>
</organism>
<gene>
    <name evidence="2" type="ORF">G443_003006</name>
</gene>
<evidence type="ECO:0000313" key="3">
    <source>
        <dbReference type="Proteomes" id="UP000791080"/>
    </source>
</evidence>
<protein>
    <submittedName>
        <fullName evidence="2">Uncharacterized protein</fullName>
    </submittedName>
</protein>